<dbReference type="Pfam" id="PF08282">
    <property type="entry name" value="Hydrolase_3"/>
    <property type="match status" value="1"/>
</dbReference>
<dbReference type="Gene3D" id="3.30.1240.10">
    <property type="match status" value="1"/>
</dbReference>
<dbReference type="NCBIfam" id="TIGR01484">
    <property type="entry name" value="HAD-SF-IIB"/>
    <property type="match status" value="1"/>
</dbReference>
<protein>
    <submittedName>
        <fullName evidence="1">HAD family hydrolase</fullName>
    </submittedName>
</protein>
<sequence length="271" mass="30894">MYKIIFSDIDGTLLNGLRALSNNTINEVKKLAGKIPFILVSSRMPRQMYHLQNDLGINGLPLIAYNGGLVTNGERILHSTTIPFAVLEKVVALNEQYFQGKIHISFYNNNEWYVPEYDQWAQREENNTLVKPEVLPNREVLTQWQPTQKGAHKLMLMGEEQLISKMFALLNKQFADAMQIYRGKETYIELSDKSVSKLTGIKVILDEIYHFSLEEALAFGDNYNDLEMLQGVGCGVAVANAREEVKQIAKYVTLHHKEDGVAEFLKKQINK</sequence>
<dbReference type="SFLD" id="SFLDG01140">
    <property type="entry name" value="C2.B:_Phosphomannomutase_and_P"/>
    <property type="match status" value="1"/>
</dbReference>
<dbReference type="Proteomes" id="UP000681610">
    <property type="component" value="Unassembled WGS sequence"/>
</dbReference>
<evidence type="ECO:0000313" key="2">
    <source>
        <dbReference type="Proteomes" id="UP000681610"/>
    </source>
</evidence>
<keyword evidence="2" id="KW-1185">Reference proteome</keyword>
<dbReference type="InterPro" id="IPR023214">
    <property type="entry name" value="HAD_sf"/>
</dbReference>
<dbReference type="CDD" id="cd07516">
    <property type="entry name" value="HAD_Pase"/>
    <property type="match status" value="1"/>
</dbReference>
<dbReference type="InterPro" id="IPR006379">
    <property type="entry name" value="HAD-SF_hydro_IIB"/>
</dbReference>
<name>A0ABS3Q047_9FLAO</name>
<dbReference type="PROSITE" id="PS01228">
    <property type="entry name" value="COF_1"/>
    <property type="match status" value="1"/>
</dbReference>
<dbReference type="GO" id="GO:0016787">
    <property type="term" value="F:hydrolase activity"/>
    <property type="evidence" value="ECO:0007669"/>
    <property type="project" value="UniProtKB-KW"/>
</dbReference>
<evidence type="ECO:0000313" key="1">
    <source>
        <dbReference type="EMBL" id="MBO1884962.1"/>
    </source>
</evidence>
<dbReference type="Gene3D" id="3.40.50.1000">
    <property type="entry name" value="HAD superfamily/HAD-like"/>
    <property type="match status" value="1"/>
</dbReference>
<reference evidence="1 2" key="1">
    <citation type="submission" date="2021-03" db="EMBL/GenBank/DDBJ databases">
        <title>Isolation and description of Capnocytophaga bilenii sp. nov., a novel Capnocytophaga species, isolated from a gingivitis subject.</title>
        <authorList>
            <person name="Antezack A."/>
            <person name="Monnet-Corti V."/>
            <person name="La Scola B."/>
        </authorList>
    </citation>
    <scope>NUCLEOTIDE SEQUENCE [LARGE SCALE GENOMIC DNA]</scope>
    <source>
        <strain evidence="1 2">Marseille-Q4570</strain>
    </source>
</reference>
<accession>A0ABS3Q047</accession>
<dbReference type="RefSeq" id="WP_208059365.1">
    <property type="nucleotide sequence ID" value="NZ_JAGDYP010000010.1"/>
</dbReference>
<dbReference type="InterPro" id="IPR000150">
    <property type="entry name" value="Cof"/>
</dbReference>
<keyword evidence="1" id="KW-0378">Hydrolase</keyword>
<dbReference type="PANTHER" id="PTHR10000">
    <property type="entry name" value="PHOSPHOSERINE PHOSPHATASE"/>
    <property type="match status" value="1"/>
</dbReference>
<gene>
    <name evidence="1" type="ORF">J4N46_11205</name>
</gene>
<dbReference type="PANTHER" id="PTHR10000:SF8">
    <property type="entry name" value="HAD SUPERFAMILY HYDROLASE-LIKE, TYPE 3"/>
    <property type="match status" value="1"/>
</dbReference>
<dbReference type="NCBIfam" id="TIGR00099">
    <property type="entry name" value="Cof-subfamily"/>
    <property type="match status" value="1"/>
</dbReference>
<dbReference type="SFLD" id="SFLDS00003">
    <property type="entry name" value="Haloacid_Dehalogenase"/>
    <property type="match status" value="1"/>
</dbReference>
<dbReference type="InterPro" id="IPR036412">
    <property type="entry name" value="HAD-like_sf"/>
</dbReference>
<comment type="caution">
    <text evidence="1">The sequence shown here is derived from an EMBL/GenBank/DDBJ whole genome shotgun (WGS) entry which is preliminary data.</text>
</comment>
<organism evidence="1 2">
    <name type="scientific">Capnocytophaga bilenii</name>
    <dbReference type="NCBI Taxonomy" id="2819369"/>
    <lineage>
        <taxon>Bacteria</taxon>
        <taxon>Pseudomonadati</taxon>
        <taxon>Bacteroidota</taxon>
        <taxon>Flavobacteriia</taxon>
        <taxon>Flavobacteriales</taxon>
        <taxon>Flavobacteriaceae</taxon>
        <taxon>Capnocytophaga</taxon>
    </lineage>
</organism>
<dbReference type="SUPFAM" id="SSF56784">
    <property type="entry name" value="HAD-like"/>
    <property type="match status" value="1"/>
</dbReference>
<proteinExistence type="predicted"/>
<dbReference type="EMBL" id="JAGDYP010000010">
    <property type="protein sequence ID" value="MBO1884962.1"/>
    <property type="molecule type" value="Genomic_DNA"/>
</dbReference>